<dbReference type="Proteomes" id="UP000515734">
    <property type="component" value="Chromosome"/>
</dbReference>
<evidence type="ECO:0000256" key="2">
    <source>
        <dbReference type="ARBA" id="ARBA00039140"/>
    </source>
</evidence>
<organism evidence="7 8">
    <name type="scientific">Mycolicibacterium litorale</name>
    <dbReference type="NCBI Taxonomy" id="758802"/>
    <lineage>
        <taxon>Bacteria</taxon>
        <taxon>Bacillati</taxon>
        <taxon>Actinomycetota</taxon>
        <taxon>Actinomycetes</taxon>
        <taxon>Mycobacteriales</taxon>
        <taxon>Mycobacteriaceae</taxon>
        <taxon>Mycolicibacterium</taxon>
    </lineage>
</organism>
<dbReference type="SUPFAM" id="SSF52738">
    <property type="entry name" value="Methylesterase CheB, C-terminal domain"/>
    <property type="match status" value="1"/>
</dbReference>
<name>A0A6S6P5D4_9MYCO</name>
<feature type="domain" description="CheB-type methylesterase" evidence="6">
    <location>
        <begin position="1"/>
        <end position="112"/>
    </location>
</feature>
<keyword evidence="1" id="KW-0378">Hydrolase</keyword>
<evidence type="ECO:0000313" key="7">
    <source>
        <dbReference type="EMBL" id="BCI55073.1"/>
    </source>
</evidence>
<evidence type="ECO:0000256" key="4">
    <source>
        <dbReference type="PROSITE-ProRule" id="PRU00050"/>
    </source>
</evidence>
<feature type="compositionally biased region" description="Low complexity" evidence="5">
    <location>
        <begin position="139"/>
        <end position="153"/>
    </location>
</feature>
<dbReference type="InterPro" id="IPR000673">
    <property type="entry name" value="Sig_transdc_resp-reg_Me-estase"/>
</dbReference>
<gene>
    <name evidence="7" type="ORF">NIIDNTM18_43510</name>
</gene>
<accession>A0A6S6P5D4</accession>
<dbReference type="PROSITE" id="PS50122">
    <property type="entry name" value="CHEB"/>
    <property type="match status" value="1"/>
</dbReference>
<dbReference type="EC" id="3.1.1.61" evidence="2"/>
<evidence type="ECO:0000256" key="1">
    <source>
        <dbReference type="ARBA" id="ARBA00022801"/>
    </source>
</evidence>
<comment type="catalytic activity">
    <reaction evidence="3">
        <text>[protein]-L-glutamate 5-O-methyl ester + H2O = L-glutamyl-[protein] + methanol + H(+)</text>
        <dbReference type="Rhea" id="RHEA:23236"/>
        <dbReference type="Rhea" id="RHEA-COMP:10208"/>
        <dbReference type="Rhea" id="RHEA-COMP:10311"/>
        <dbReference type="ChEBI" id="CHEBI:15377"/>
        <dbReference type="ChEBI" id="CHEBI:15378"/>
        <dbReference type="ChEBI" id="CHEBI:17790"/>
        <dbReference type="ChEBI" id="CHEBI:29973"/>
        <dbReference type="ChEBI" id="CHEBI:82795"/>
        <dbReference type="EC" id="3.1.1.61"/>
    </reaction>
</comment>
<dbReference type="GO" id="GO:0000156">
    <property type="term" value="F:phosphorelay response regulator activity"/>
    <property type="evidence" value="ECO:0007669"/>
    <property type="project" value="InterPro"/>
</dbReference>
<dbReference type="AlphaFoldDB" id="A0A6S6P5D4"/>
<dbReference type="EMBL" id="AP023287">
    <property type="protein sequence ID" value="BCI55073.1"/>
    <property type="molecule type" value="Genomic_DNA"/>
</dbReference>
<feature type="region of interest" description="Disordered" evidence="5">
    <location>
        <begin position="133"/>
        <end position="161"/>
    </location>
</feature>
<dbReference type="CDD" id="cd16433">
    <property type="entry name" value="CheB"/>
    <property type="match status" value="1"/>
</dbReference>
<dbReference type="Pfam" id="PF01339">
    <property type="entry name" value="CheB_methylest"/>
    <property type="match status" value="1"/>
</dbReference>
<reference evidence="7 8" key="1">
    <citation type="submission" date="2020-07" db="EMBL/GenBank/DDBJ databases">
        <title>Complete genome sequence of Mycolicibacterium litorale like strain isolated from cardiac implantable electronic device infection.</title>
        <authorList>
            <person name="Fukano H."/>
            <person name="Miyama H."/>
            <person name="Hoshino Y."/>
        </authorList>
    </citation>
    <scope>NUCLEOTIDE SEQUENCE [LARGE SCALE GENOMIC DNA]</scope>
    <source>
        <strain evidence="7 8">NIIDNTM18</strain>
    </source>
</reference>
<evidence type="ECO:0000256" key="3">
    <source>
        <dbReference type="ARBA" id="ARBA00048267"/>
    </source>
</evidence>
<comment type="caution">
    <text evidence="4">Lacks conserved residue(s) required for the propagation of feature annotation.</text>
</comment>
<dbReference type="GO" id="GO:0005737">
    <property type="term" value="C:cytoplasm"/>
    <property type="evidence" value="ECO:0007669"/>
    <property type="project" value="InterPro"/>
</dbReference>
<sequence>MAVGASAGGVEALTTLAAGLPDDLPYAVLVVLHMPPNAPSVLPRILDRAGPLRAVAAVDGTTLEAGRIYVAVPNRHLLVRDHRIMLSEGPTESMNRPAVNALFRSVAVDFGPAPSVWSCPGCSTTACWVPAPSGQGAASPSRSRPTMRSSPPCRRTRSTPG</sequence>
<dbReference type="GO" id="GO:0008984">
    <property type="term" value="F:protein-glutamate methylesterase activity"/>
    <property type="evidence" value="ECO:0007669"/>
    <property type="project" value="UniProtKB-EC"/>
</dbReference>
<dbReference type="PANTHER" id="PTHR42872">
    <property type="entry name" value="PROTEIN-GLUTAMATE METHYLESTERASE/PROTEIN-GLUTAMINE GLUTAMINASE"/>
    <property type="match status" value="1"/>
</dbReference>
<dbReference type="Gene3D" id="3.40.50.180">
    <property type="entry name" value="Methylesterase CheB, C-terminal domain"/>
    <property type="match status" value="1"/>
</dbReference>
<dbReference type="GO" id="GO:0006935">
    <property type="term" value="P:chemotaxis"/>
    <property type="evidence" value="ECO:0007669"/>
    <property type="project" value="InterPro"/>
</dbReference>
<evidence type="ECO:0000313" key="8">
    <source>
        <dbReference type="Proteomes" id="UP000515734"/>
    </source>
</evidence>
<protein>
    <recommendedName>
        <fullName evidence="2">protein-glutamate methylesterase</fullName>
        <ecNumber evidence="2">3.1.1.61</ecNumber>
    </recommendedName>
</protein>
<dbReference type="InterPro" id="IPR035909">
    <property type="entry name" value="CheB_C"/>
</dbReference>
<dbReference type="PANTHER" id="PTHR42872:SF6">
    <property type="entry name" value="PROTEIN-GLUTAMATE METHYLESTERASE_PROTEIN-GLUTAMINE GLUTAMINASE"/>
    <property type="match status" value="1"/>
</dbReference>
<evidence type="ECO:0000256" key="5">
    <source>
        <dbReference type="SAM" id="MobiDB-lite"/>
    </source>
</evidence>
<evidence type="ECO:0000259" key="6">
    <source>
        <dbReference type="PROSITE" id="PS50122"/>
    </source>
</evidence>
<proteinExistence type="predicted"/>